<comment type="caution">
    <text evidence="3">The sequence shown here is derived from an EMBL/GenBank/DDBJ whole genome shotgun (WGS) entry which is preliminary data.</text>
</comment>
<feature type="transmembrane region" description="Helical" evidence="2">
    <location>
        <begin position="221"/>
        <end position="237"/>
    </location>
</feature>
<proteinExistence type="predicted"/>
<evidence type="ECO:0000256" key="1">
    <source>
        <dbReference type="SAM" id="MobiDB-lite"/>
    </source>
</evidence>
<feature type="transmembrane region" description="Helical" evidence="2">
    <location>
        <begin position="371"/>
        <end position="391"/>
    </location>
</feature>
<keyword evidence="4" id="KW-1185">Reference proteome</keyword>
<accession>A0AA40AEP4</accession>
<evidence type="ECO:0000313" key="3">
    <source>
        <dbReference type="EMBL" id="KAK0714494.1"/>
    </source>
</evidence>
<feature type="compositionally biased region" description="Basic and acidic residues" evidence="1">
    <location>
        <begin position="427"/>
        <end position="442"/>
    </location>
</feature>
<gene>
    <name evidence="3" type="ORF">B0H67DRAFT_609602</name>
</gene>
<name>A0AA40AEP4_9PEZI</name>
<dbReference type="Proteomes" id="UP001172102">
    <property type="component" value="Unassembled WGS sequence"/>
</dbReference>
<evidence type="ECO:0000256" key="2">
    <source>
        <dbReference type="SAM" id="Phobius"/>
    </source>
</evidence>
<sequence length="442" mass="49059">MCAPARCSGIMQALLHARATVLRPEKLEFGAFEGMELIYNKDISIKRSWSHIAYDPNPFPFLSQVTEGGWVWMPTTHIVLHLLTTFAAPRLPSPHFCLELAFSVLAFAAPSSQLTQFTDDPAPCTLVGDADIYGIGVRLSYYLAWCSLLLAAASRNPSAAYNATKGSTIISFAVLIAAIKNAMDGSLAVFEWNILYLIVTLPLTTQVLIAGSRVDTERDMAMLPFVFFGGVLPWLWFPLAEQGRRTDCELRGFVFVYYDFYHPSFVRFAKVWSILVTCGSILVLLQALNYILPKILPARLTQLPPFVSVTGILESRKRVLIAWRAPDTDLEQSIADTIVSLGCGTILIVFIENLLSGNQVQFLDSPIASTSQLIPFFVGIFTFVSTIWTVFKDWQDKRRKVNESGVEAAEVGRAPLGQDSLLLGPKEIPRETQDDQNCHPKS</sequence>
<dbReference type="AlphaFoldDB" id="A0AA40AEP4"/>
<protein>
    <submittedName>
        <fullName evidence="3">Uncharacterized protein</fullName>
    </submittedName>
</protein>
<feature type="region of interest" description="Disordered" evidence="1">
    <location>
        <begin position="416"/>
        <end position="442"/>
    </location>
</feature>
<keyword evidence="2" id="KW-0472">Membrane</keyword>
<reference evidence="3" key="1">
    <citation type="submission" date="2023-06" db="EMBL/GenBank/DDBJ databases">
        <title>Genome-scale phylogeny and comparative genomics of the fungal order Sordariales.</title>
        <authorList>
            <consortium name="Lawrence Berkeley National Laboratory"/>
            <person name="Hensen N."/>
            <person name="Bonometti L."/>
            <person name="Westerberg I."/>
            <person name="Brannstrom I.O."/>
            <person name="Guillou S."/>
            <person name="Cros-Aarteil S."/>
            <person name="Calhoun S."/>
            <person name="Haridas S."/>
            <person name="Kuo A."/>
            <person name="Mondo S."/>
            <person name="Pangilinan J."/>
            <person name="Riley R."/>
            <person name="Labutti K."/>
            <person name="Andreopoulos B."/>
            <person name="Lipzen A."/>
            <person name="Chen C."/>
            <person name="Yanf M."/>
            <person name="Daum C."/>
            <person name="Ng V."/>
            <person name="Clum A."/>
            <person name="Steindorff A."/>
            <person name="Ohm R."/>
            <person name="Martin F."/>
            <person name="Silar P."/>
            <person name="Natvig D."/>
            <person name="Lalanne C."/>
            <person name="Gautier V."/>
            <person name="Ament-Velasquez S.L."/>
            <person name="Kruys A."/>
            <person name="Hutchinson M.I."/>
            <person name="Powell A.J."/>
            <person name="Barry K."/>
            <person name="Miller A.N."/>
            <person name="Grigoriev I.V."/>
            <person name="Debuchy R."/>
            <person name="Gladieux P."/>
            <person name="Thoren M.H."/>
            <person name="Johannesson H."/>
        </authorList>
    </citation>
    <scope>NUCLEOTIDE SEQUENCE</scope>
    <source>
        <strain evidence="3">SMH4607-1</strain>
    </source>
</reference>
<dbReference type="EMBL" id="JAUKUA010000004">
    <property type="protein sequence ID" value="KAK0714494.1"/>
    <property type="molecule type" value="Genomic_DNA"/>
</dbReference>
<keyword evidence="2" id="KW-1133">Transmembrane helix</keyword>
<organism evidence="3 4">
    <name type="scientific">Lasiosphaeris hirsuta</name>
    <dbReference type="NCBI Taxonomy" id="260670"/>
    <lineage>
        <taxon>Eukaryota</taxon>
        <taxon>Fungi</taxon>
        <taxon>Dikarya</taxon>
        <taxon>Ascomycota</taxon>
        <taxon>Pezizomycotina</taxon>
        <taxon>Sordariomycetes</taxon>
        <taxon>Sordariomycetidae</taxon>
        <taxon>Sordariales</taxon>
        <taxon>Lasiosphaeriaceae</taxon>
        <taxon>Lasiosphaeris</taxon>
    </lineage>
</organism>
<feature type="transmembrane region" description="Helical" evidence="2">
    <location>
        <begin position="189"/>
        <end position="209"/>
    </location>
</feature>
<keyword evidence="2" id="KW-0812">Transmembrane</keyword>
<feature type="transmembrane region" description="Helical" evidence="2">
    <location>
        <begin position="271"/>
        <end position="292"/>
    </location>
</feature>
<evidence type="ECO:0000313" key="4">
    <source>
        <dbReference type="Proteomes" id="UP001172102"/>
    </source>
</evidence>